<dbReference type="NCBIfam" id="TIGR00229">
    <property type="entry name" value="sensory_box"/>
    <property type="match status" value="2"/>
</dbReference>
<dbReference type="Gene3D" id="3.30.450.20">
    <property type="entry name" value="PAS domain"/>
    <property type="match status" value="2"/>
</dbReference>
<dbReference type="InterPro" id="IPR036097">
    <property type="entry name" value="HisK_dim/P_sf"/>
</dbReference>
<dbReference type="Pfam" id="PF00072">
    <property type="entry name" value="Response_reg"/>
    <property type="match status" value="1"/>
</dbReference>
<comment type="catalytic activity">
    <reaction evidence="1">
        <text>ATP + protein L-histidine = ADP + protein N-phospho-L-histidine.</text>
        <dbReference type="EC" id="2.7.13.3"/>
    </reaction>
</comment>
<dbReference type="InterPro" id="IPR004358">
    <property type="entry name" value="Sig_transdc_His_kin-like_C"/>
</dbReference>
<dbReference type="Gene3D" id="3.30.565.10">
    <property type="entry name" value="Histidine kinase-like ATPase, C-terminal domain"/>
    <property type="match status" value="1"/>
</dbReference>
<name>A0A7C6A8M0_UNCW3</name>
<dbReference type="SMART" id="SM00091">
    <property type="entry name" value="PAS"/>
    <property type="match status" value="2"/>
</dbReference>
<keyword evidence="10" id="KW-0418">Kinase</keyword>
<keyword evidence="3 4" id="KW-0597">Phosphoprotein</keyword>
<organism evidence="10">
    <name type="scientific">candidate division WOR-3 bacterium</name>
    <dbReference type="NCBI Taxonomy" id="2052148"/>
    <lineage>
        <taxon>Bacteria</taxon>
        <taxon>Bacteria division WOR-3</taxon>
    </lineage>
</organism>
<comment type="caution">
    <text evidence="10">The sequence shown here is derived from an EMBL/GenBank/DDBJ whole genome shotgun (WGS) entry which is preliminary data.</text>
</comment>
<dbReference type="InterPro" id="IPR003594">
    <property type="entry name" value="HATPase_dom"/>
</dbReference>
<feature type="domain" description="PAC" evidence="9">
    <location>
        <begin position="115"/>
        <end position="167"/>
    </location>
</feature>
<dbReference type="InterPro" id="IPR000700">
    <property type="entry name" value="PAS-assoc_C"/>
</dbReference>
<keyword evidence="5" id="KW-0175">Coiled coil</keyword>
<dbReference type="Pfam" id="PF13426">
    <property type="entry name" value="PAS_9"/>
    <property type="match status" value="1"/>
</dbReference>
<dbReference type="PRINTS" id="PR00344">
    <property type="entry name" value="BCTRLSENSOR"/>
</dbReference>
<dbReference type="SUPFAM" id="SSF47384">
    <property type="entry name" value="Homodimeric domain of signal transducing histidine kinase"/>
    <property type="match status" value="1"/>
</dbReference>
<feature type="coiled-coil region" evidence="5">
    <location>
        <begin position="287"/>
        <end position="325"/>
    </location>
</feature>
<dbReference type="PANTHER" id="PTHR43065:SF42">
    <property type="entry name" value="TWO-COMPONENT SENSOR PPRA"/>
    <property type="match status" value="1"/>
</dbReference>
<dbReference type="PANTHER" id="PTHR43065">
    <property type="entry name" value="SENSOR HISTIDINE KINASE"/>
    <property type="match status" value="1"/>
</dbReference>
<dbReference type="PROSITE" id="PS50109">
    <property type="entry name" value="HIS_KIN"/>
    <property type="match status" value="1"/>
</dbReference>
<dbReference type="CDD" id="cd00130">
    <property type="entry name" value="PAS"/>
    <property type="match status" value="2"/>
</dbReference>
<protein>
    <recommendedName>
        <fullName evidence="2">histidine kinase</fullName>
        <ecNumber evidence="2">2.7.13.3</ecNumber>
    </recommendedName>
</protein>
<dbReference type="SMART" id="SM00387">
    <property type="entry name" value="HATPase_c"/>
    <property type="match status" value="1"/>
</dbReference>
<dbReference type="SMART" id="SM00388">
    <property type="entry name" value="HisKA"/>
    <property type="match status" value="1"/>
</dbReference>
<dbReference type="CDD" id="cd00082">
    <property type="entry name" value="HisKA"/>
    <property type="match status" value="1"/>
</dbReference>
<dbReference type="PROSITE" id="PS50110">
    <property type="entry name" value="RESPONSE_REGULATORY"/>
    <property type="match status" value="1"/>
</dbReference>
<feature type="modified residue" description="4-aspartylphosphate" evidence="4">
    <location>
        <position position="695"/>
    </location>
</feature>
<dbReference type="PROSITE" id="PS50113">
    <property type="entry name" value="PAC"/>
    <property type="match status" value="2"/>
</dbReference>
<feature type="domain" description="PAC" evidence="9">
    <location>
        <begin position="244"/>
        <end position="296"/>
    </location>
</feature>
<dbReference type="SUPFAM" id="SSF55785">
    <property type="entry name" value="PYP-like sensor domain (PAS domain)"/>
    <property type="match status" value="2"/>
</dbReference>
<accession>A0A7C6A8M0</accession>
<dbReference type="AlphaFoldDB" id="A0A7C6A8M0"/>
<evidence type="ECO:0000256" key="1">
    <source>
        <dbReference type="ARBA" id="ARBA00000085"/>
    </source>
</evidence>
<feature type="domain" description="PAS" evidence="8">
    <location>
        <begin position="168"/>
        <end position="240"/>
    </location>
</feature>
<dbReference type="Pfam" id="PF08448">
    <property type="entry name" value="PAS_4"/>
    <property type="match status" value="1"/>
</dbReference>
<dbReference type="Gene3D" id="1.10.287.130">
    <property type="match status" value="1"/>
</dbReference>
<feature type="domain" description="Response regulatory" evidence="7">
    <location>
        <begin position="642"/>
        <end position="761"/>
    </location>
</feature>
<evidence type="ECO:0000259" key="6">
    <source>
        <dbReference type="PROSITE" id="PS50109"/>
    </source>
</evidence>
<dbReference type="EC" id="2.7.13.3" evidence="2"/>
<dbReference type="InterPro" id="IPR001610">
    <property type="entry name" value="PAC"/>
</dbReference>
<dbReference type="Gene3D" id="3.40.50.2300">
    <property type="match status" value="1"/>
</dbReference>
<dbReference type="SUPFAM" id="SSF55874">
    <property type="entry name" value="ATPase domain of HSP90 chaperone/DNA topoisomerase II/histidine kinase"/>
    <property type="match status" value="1"/>
</dbReference>
<evidence type="ECO:0000256" key="3">
    <source>
        <dbReference type="ARBA" id="ARBA00022553"/>
    </source>
</evidence>
<evidence type="ECO:0000256" key="4">
    <source>
        <dbReference type="PROSITE-ProRule" id="PRU00169"/>
    </source>
</evidence>
<feature type="domain" description="Histidine kinase" evidence="6">
    <location>
        <begin position="341"/>
        <end position="607"/>
    </location>
</feature>
<dbReference type="PROSITE" id="PS50112">
    <property type="entry name" value="PAS"/>
    <property type="match status" value="2"/>
</dbReference>
<dbReference type="EMBL" id="DTLI01000076">
    <property type="protein sequence ID" value="HHS51832.1"/>
    <property type="molecule type" value="Genomic_DNA"/>
</dbReference>
<dbReference type="InterPro" id="IPR000014">
    <property type="entry name" value="PAS"/>
</dbReference>
<reference evidence="10" key="1">
    <citation type="journal article" date="2020" name="mSystems">
        <title>Genome- and Community-Level Interaction Insights into Carbon Utilization and Element Cycling Functions of Hydrothermarchaeota in Hydrothermal Sediment.</title>
        <authorList>
            <person name="Zhou Z."/>
            <person name="Liu Y."/>
            <person name="Xu W."/>
            <person name="Pan J."/>
            <person name="Luo Z.H."/>
            <person name="Li M."/>
        </authorList>
    </citation>
    <scope>NUCLEOTIDE SEQUENCE [LARGE SCALE GENOMIC DNA]</scope>
    <source>
        <strain evidence="10">SpSt-876</strain>
    </source>
</reference>
<feature type="domain" description="PAS" evidence="8">
    <location>
        <begin position="54"/>
        <end position="110"/>
    </location>
</feature>
<dbReference type="SMART" id="SM00448">
    <property type="entry name" value="REC"/>
    <property type="match status" value="1"/>
</dbReference>
<evidence type="ECO:0000256" key="2">
    <source>
        <dbReference type="ARBA" id="ARBA00012438"/>
    </source>
</evidence>
<dbReference type="InterPro" id="IPR036890">
    <property type="entry name" value="HATPase_C_sf"/>
</dbReference>
<dbReference type="InterPro" id="IPR003661">
    <property type="entry name" value="HisK_dim/P_dom"/>
</dbReference>
<dbReference type="Pfam" id="PF02518">
    <property type="entry name" value="HATPase_c"/>
    <property type="match status" value="1"/>
</dbReference>
<gene>
    <name evidence="10" type="ORF">ENW73_03050</name>
</gene>
<evidence type="ECO:0000259" key="7">
    <source>
        <dbReference type="PROSITE" id="PS50110"/>
    </source>
</evidence>
<proteinExistence type="predicted"/>
<dbReference type="InterPro" id="IPR013656">
    <property type="entry name" value="PAS_4"/>
</dbReference>
<dbReference type="SUPFAM" id="SSF52172">
    <property type="entry name" value="CheY-like"/>
    <property type="match status" value="1"/>
</dbReference>
<dbReference type="SMART" id="SM00086">
    <property type="entry name" value="PAC"/>
    <property type="match status" value="2"/>
</dbReference>
<dbReference type="InterPro" id="IPR001789">
    <property type="entry name" value="Sig_transdc_resp-reg_receiver"/>
</dbReference>
<dbReference type="InterPro" id="IPR005467">
    <property type="entry name" value="His_kinase_dom"/>
</dbReference>
<evidence type="ECO:0000256" key="5">
    <source>
        <dbReference type="SAM" id="Coils"/>
    </source>
</evidence>
<keyword evidence="10" id="KW-0808">Transferase</keyword>
<evidence type="ECO:0000259" key="9">
    <source>
        <dbReference type="PROSITE" id="PS50113"/>
    </source>
</evidence>
<sequence>MSRGKENTKLINLPRKTDVAVCASVKVDQKNLAQYLNLTKFGESVKQSATQLIVVLLDTQGRVNQINKHGCAVLGYEESEVIGKNWFDHFIPIRIREEVKSVFNRLMAGEIVPVEFFENPILTKQGEERIILWHNTVVTDENGAIVGTLSSGEDVTEKRRTEKAIRHSQQLLEKTLNSLDEAVFIIDAETTSIIDCNRAATEIFGYSRDEMIGKTTTFLHIDENALKDFRHHLYEAIAKTGCLRDFEFRMKRKNGEVFPTEHSVMPILDDTDKRIAWVSVVRDITERKRIEQALRRMNEELEARVKAKTEELVQAYNQLKATEEQFYQAQKLESMGILASGIAHDFNNFLTTIKGNISLLKMIVEKESVVEPTRFGQISELINQVADVAERAKDLTQQLLTFAKDKKLSKQKISIRKIINDSVRIALGGAKVNHMLFIPDGIWDVEVDEGQIVQVLNNLLINAREAMPEGGTIEITCDNVEIKMTRVGSSPRVVGQPFRVASPFLVARLKPCPTIGDSKGQSPFVRKSRLPLAPGRYVKIAVKDTGIGIAKENLSHIFEPLWTTKPNGTGLGLACAYSIVKKHNGIITVKSKEGKGTVFTIYLPAVVSIPPLVTENLETTPSVQSDLSAPVRQRRVAGVTRRILIMDDDKEILKTCESILNYFGYEVECAEDGKEALAKYKSAKSTKPFDLVIMDLTIKGGMGGKETISELIKLDPQVKAIVSSGYTNEPIMANYEQYGFVARICKPYEAEELVRTIEEVLASPSPARTTRNGKGIPPFVN</sequence>
<dbReference type="GO" id="GO:0000155">
    <property type="term" value="F:phosphorelay sensor kinase activity"/>
    <property type="evidence" value="ECO:0007669"/>
    <property type="project" value="InterPro"/>
</dbReference>
<evidence type="ECO:0000313" key="10">
    <source>
        <dbReference type="EMBL" id="HHS51832.1"/>
    </source>
</evidence>
<evidence type="ECO:0000259" key="8">
    <source>
        <dbReference type="PROSITE" id="PS50112"/>
    </source>
</evidence>
<dbReference type="GO" id="GO:0005524">
    <property type="term" value="F:ATP binding"/>
    <property type="evidence" value="ECO:0007669"/>
    <property type="project" value="UniProtKB-KW"/>
</dbReference>
<dbReference type="InterPro" id="IPR011006">
    <property type="entry name" value="CheY-like_superfamily"/>
</dbReference>
<dbReference type="InterPro" id="IPR035965">
    <property type="entry name" value="PAS-like_dom_sf"/>
</dbReference>